<protein>
    <recommendedName>
        <fullName evidence="14">Gamma-butyrobetaine dioxygenase</fullName>
    </recommendedName>
</protein>
<keyword evidence="6" id="KW-0124">Carnitine biosynthesis</keyword>
<dbReference type="PANTHER" id="PTHR10696">
    <property type="entry name" value="GAMMA-BUTYROBETAINE HYDROXYLASE-RELATED"/>
    <property type="match status" value="1"/>
</dbReference>
<accession>A0AAW0SCG2</accession>
<evidence type="ECO:0000256" key="2">
    <source>
        <dbReference type="ARBA" id="ARBA00001961"/>
    </source>
</evidence>
<gene>
    <name evidence="12" type="ORF">O3P69_014198</name>
</gene>
<feature type="domain" description="TauD/TfdA-like" evidence="10">
    <location>
        <begin position="174"/>
        <end position="411"/>
    </location>
</feature>
<keyword evidence="9" id="KW-0408">Iron</keyword>
<dbReference type="GO" id="GO:0051213">
    <property type="term" value="F:dioxygenase activity"/>
    <property type="evidence" value="ECO:0007669"/>
    <property type="project" value="UniProtKB-KW"/>
</dbReference>
<evidence type="ECO:0000259" key="11">
    <source>
        <dbReference type="Pfam" id="PF06155"/>
    </source>
</evidence>
<dbReference type="FunFam" id="3.60.130.10:FF:000001">
    <property type="entry name" value="Trimethyllysine dioxygenase, mitochondrial"/>
    <property type="match status" value="1"/>
</dbReference>
<comment type="pathway">
    <text evidence="3">Amine and polyamine biosynthesis; carnitine biosynthesis.</text>
</comment>
<evidence type="ECO:0008006" key="14">
    <source>
        <dbReference type="Google" id="ProtNLM"/>
    </source>
</evidence>
<comment type="similarity">
    <text evidence="4">Belongs to the gamma-BBH/TMLD family.</text>
</comment>
<evidence type="ECO:0000256" key="9">
    <source>
        <dbReference type="ARBA" id="ARBA00023004"/>
    </source>
</evidence>
<evidence type="ECO:0000313" key="13">
    <source>
        <dbReference type="Proteomes" id="UP001487740"/>
    </source>
</evidence>
<keyword evidence="13" id="KW-1185">Reference proteome</keyword>
<keyword evidence="7" id="KW-0223">Dioxygenase</keyword>
<evidence type="ECO:0000256" key="7">
    <source>
        <dbReference type="ARBA" id="ARBA00022964"/>
    </source>
</evidence>
<dbReference type="FunFam" id="3.30.2020.30:FF:000002">
    <property type="entry name" value="Putative gamma-butyrobetaine dioxygenase"/>
    <property type="match status" value="1"/>
</dbReference>
<evidence type="ECO:0000256" key="1">
    <source>
        <dbReference type="ARBA" id="ARBA00001954"/>
    </source>
</evidence>
<dbReference type="InterPro" id="IPR003819">
    <property type="entry name" value="TauD/TfdA-like"/>
</dbReference>
<dbReference type="SUPFAM" id="SSF51197">
    <property type="entry name" value="Clavaminate synthase-like"/>
    <property type="match status" value="1"/>
</dbReference>
<comment type="caution">
    <text evidence="12">The sequence shown here is derived from an EMBL/GenBank/DDBJ whole genome shotgun (WGS) entry which is preliminary data.</text>
</comment>
<evidence type="ECO:0000256" key="4">
    <source>
        <dbReference type="ARBA" id="ARBA00008654"/>
    </source>
</evidence>
<dbReference type="InterPro" id="IPR010376">
    <property type="entry name" value="GBBH-like_N"/>
</dbReference>
<dbReference type="PANTHER" id="PTHR10696:SF33">
    <property type="entry name" value="GAMMA-BUTYROBETAINE DIOXYGENASE"/>
    <property type="match status" value="1"/>
</dbReference>
<dbReference type="GO" id="GO:0005739">
    <property type="term" value="C:mitochondrion"/>
    <property type="evidence" value="ECO:0007669"/>
    <property type="project" value="TreeGrafter"/>
</dbReference>
<dbReference type="InterPro" id="IPR050411">
    <property type="entry name" value="AlphaKG_dependent_hydroxylases"/>
</dbReference>
<comment type="cofactor">
    <cofactor evidence="1">
        <name>Fe(2+)</name>
        <dbReference type="ChEBI" id="CHEBI:29033"/>
    </cofactor>
</comment>
<dbReference type="AlphaFoldDB" id="A0AAW0SCG2"/>
<evidence type="ECO:0000256" key="5">
    <source>
        <dbReference type="ARBA" id="ARBA00022723"/>
    </source>
</evidence>
<evidence type="ECO:0000256" key="8">
    <source>
        <dbReference type="ARBA" id="ARBA00023002"/>
    </source>
</evidence>
<dbReference type="Pfam" id="PF06155">
    <property type="entry name" value="GBBH-like_N"/>
    <property type="match status" value="1"/>
</dbReference>
<evidence type="ECO:0000256" key="3">
    <source>
        <dbReference type="ARBA" id="ARBA00005022"/>
    </source>
</evidence>
<name>A0AAW0SCG2_SCYPA</name>
<evidence type="ECO:0000259" key="10">
    <source>
        <dbReference type="Pfam" id="PF02668"/>
    </source>
</evidence>
<feature type="domain" description="Gamma-butyrobetaine hydroxylase-like N-terminal" evidence="11">
    <location>
        <begin position="113"/>
        <end position="172"/>
    </location>
</feature>
<dbReference type="Pfam" id="PF02668">
    <property type="entry name" value="TauD"/>
    <property type="match status" value="1"/>
</dbReference>
<dbReference type="GO" id="GO:0046872">
    <property type="term" value="F:metal ion binding"/>
    <property type="evidence" value="ECO:0007669"/>
    <property type="project" value="UniProtKB-KW"/>
</dbReference>
<evidence type="ECO:0000256" key="6">
    <source>
        <dbReference type="ARBA" id="ARBA00022873"/>
    </source>
</evidence>
<dbReference type="InterPro" id="IPR042098">
    <property type="entry name" value="TauD-like_sf"/>
</dbReference>
<organism evidence="12 13">
    <name type="scientific">Scylla paramamosain</name>
    <name type="common">Mud crab</name>
    <dbReference type="NCBI Taxonomy" id="85552"/>
    <lineage>
        <taxon>Eukaryota</taxon>
        <taxon>Metazoa</taxon>
        <taxon>Ecdysozoa</taxon>
        <taxon>Arthropoda</taxon>
        <taxon>Crustacea</taxon>
        <taxon>Multicrustacea</taxon>
        <taxon>Malacostraca</taxon>
        <taxon>Eumalacostraca</taxon>
        <taxon>Eucarida</taxon>
        <taxon>Decapoda</taxon>
        <taxon>Pleocyemata</taxon>
        <taxon>Brachyura</taxon>
        <taxon>Eubrachyura</taxon>
        <taxon>Portunoidea</taxon>
        <taxon>Portunidae</taxon>
        <taxon>Portuninae</taxon>
        <taxon>Scylla</taxon>
    </lineage>
</organism>
<sequence length="430" mass="48503">MASDAEIFASFSTKDISPSVSLEVCNRGFLSACVRVKEVSIMLAARRLTWARVRSAVAVMAPRGHSLPQAPRLLNNAACALHTRNRTAWQKALTAEEFTLSQTKPGTTIAAVNLLQDQKMLQVRWEDSSVESYPYIWLRDNCQCPNCYHPFSQARRVMLKDLDLSVACVDVKVLHDDHALLTFLESMEVMGVAVVSDVPCEKDQIYSFAKRIGRLKSTPYGETFNMQTRMNPNNLAFTDDCLDMHTDLPCLAAKPEIQMLHVIKEFPGEGGETMLSDGFTAASKLKKNHPEYFDMLAKTLVDFVDVGIEDGVKFHICWRAPVIDLDVGGSIRTVNWHQMSRDSRFQVSSSEAAVKWYSAAFAFRDLLYDADNLVELKLQSGDMIVFDNLRVMHGRQEFCADQGERWLQRGYLEGDSLRSLRRVLREDIAA</sequence>
<dbReference type="EMBL" id="JARAKH010006380">
    <property type="protein sequence ID" value="KAK8371992.1"/>
    <property type="molecule type" value="Genomic_DNA"/>
</dbReference>
<keyword evidence="5" id="KW-0479">Metal-binding</keyword>
<dbReference type="GO" id="GO:0045329">
    <property type="term" value="P:carnitine biosynthetic process"/>
    <property type="evidence" value="ECO:0007669"/>
    <property type="project" value="UniProtKB-KW"/>
</dbReference>
<proteinExistence type="inferred from homology"/>
<dbReference type="Gene3D" id="3.60.130.10">
    <property type="entry name" value="Clavaminate synthase-like"/>
    <property type="match status" value="1"/>
</dbReference>
<keyword evidence="8" id="KW-0560">Oxidoreductase</keyword>
<evidence type="ECO:0000313" key="12">
    <source>
        <dbReference type="EMBL" id="KAK8371992.1"/>
    </source>
</evidence>
<dbReference type="CDD" id="cd00250">
    <property type="entry name" value="CAS_like"/>
    <property type="match status" value="1"/>
</dbReference>
<dbReference type="Proteomes" id="UP001487740">
    <property type="component" value="Unassembled WGS sequence"/>
</dbReference>
<comment type="cofactor">
    <cofactor evidence="2">
        <name>L-ascorbate</name>
        <dbReference type="ChEBI" id="CHEBI:38290"/>
    </cofactor>
</comment>
<reference evidence="12 13" key="1">
    <citation type="submission" date="2023-03" db="EMBL/GenBank/DDBJ databases">
        <title>High-quality genome of Scylla paramamosain provides insights in environmental adaptation.</title>
        <authorList>
            <person name="Zhang L."/>
        </authorList>
    </citation>
    <scope>NUCLEOTIDE SEQUENCE [LARGE SCALE GENOMIC DNA]</scope>
    <source>
        <strain evidence="12">LZ_2023a</strain>
        <tissue evidence="12">Muscle</tissue>
    </source>
</reference>